<proteinExistence type="predicted"/>
<evidence type="ECO:0000313" key="15">
    <source>
        <dbReference type="EMBL" id="EAR30488.1"/>
    </source>
</evidence>
<reference evidence="15 16" key="1">
    <citation type="submission" date="2006-02" db="EMBL/GenBank/DDBJ databases">
        <authorList>
            <person name="Moran M.A."/>
            <person name="Kjelleberg S."/>
            <person name="Egan S."/>
            <person name="Saunders N."/>
            <person name="Thomas T."/>
            <person name="Ferriera S."/>
            <person name="Johnson J."/>
            <person name="Kravitz S."/>
            <person name="Halpern A."/>
            <person name="Remington K."/>
            <person name="Beeson K."/>
            <person name="Tran B."/>
            <person name="Rogers Y.-H."/>
            <person name="Friedman R."/>
            <person name="Venter J.C."/>
        </authorList>
    </citation>
    <scope>NUCLEOTIDE SEQUENCE [LARGE SCALE GENOMIC DNA]</scope>
    <source>
        <strain evidence="15 16">D2</strain>
    </source>
</reference>
<evidence type="ECO:0000256" key="3">
    <source>
        <dbReference type="ARBA" id="ARBA00012438"/>
    </source>
</evidence>
<keyword evidence="12 13" id="KW-0472">Membrane</keyword>
<dbReference type="eggNOG" id="COG0642">
    <property type="taxonomic scope" value="Bacteria"/>
</dbReference>
<comment type="caution">
    <text evidence="15">The sequence shown here is derived from an EMBL/GenBank/DDBJ whole genome shotgun (WGS) entry which is preliminary data.</text>
</comment>
<dbReference type="InterPro" id="IPR036097">
    <property type="entry name" value="HisK_dim/P_sf"/>
</dbReference>
<dbReference type="OrthoDB" id="9809766at2"/>
<evidence type="ECO:0000256" key="9">
    <source>
        <dbReference type="ARBA" id="ARBA00022840"/>
    </source>
</evidence>
<evidence type="ECO:0000256" key="1">
    <source>
        <dbReference type="ARBA" id="ARBA00000085"/>
    </source>
</evidence>
<dbReference type="Pfam" id="PF02518">
    <property type="entry name" value="HATPase_c"/>
    <property type="match status" value="1"/>
</dbReference>
<evidence type="ECO:0000256" key="10">
    <source>
        <dbReference type="ARBA" id="ARBA00022989"/>
    </source>
</evidence>
<keyword evidence="9" id="KW-0067">ATP-binding</keyword>
<evidence type="ECO:0000256" key="13">
    <source>
        <dbReference type="SAM" id="Phobius"/>
    </source>
</evidence>
<dbReference type="PRINTS" id="PR00344">
    <property type="entry name" value="BCTRLSENSOR"/>
</dbReference>
<keyword evidence="16" id="KW-1185">Reference proteome</keyword>
<dbReference type="SUPFAM" id="SSF47384">
    <property type="entry name" value="Homodimeric domain of signal transducing histidine kinase"/>
    <property type="match status" value="1"/>
</dbReference>
<evidence type="ECO:0000256" key="5">
    <source>
        <dbReference type="ARBA" id="ARBA00022679"/>
    </source>
</evidence>
<evidence type="ECO:0000256" key="12">
    <source>
        <dbReference type="ARBA" id="ARBA00023136"/>
    </source>
</evidence>
<keyword evidence="11" id="KW-0902">Two-component regulatory system</keyword>
<dbReference type="InterPro" id="IPR003661">
    <property type="entry name" value="HisK_dim/P_dom"/>
</dbReference>
<dbReference type="InterPro" id="IPR004358">
    <property type="entry name" value="Sig_transdc_His_kin-like_C"/>
</dbReference>
<dbReference type="Gene3D" id="1.10.287.130">
    <property type="match status" value="1"/>
</dbReference>
<dbReference type="AlphaFoldDB" id="A4C4K6"/>
<dbReference type="RefSeq" id="WP_009836786.1">
    <property type="nucleotide sequence ID" value="NZ_AAOH01000001.1"/>
</dbReference>
<keyword evidence="10 13" id="KW-1133">Transmembrane helix</keyword>
<dbReference type="EC" id="2.7.13.3" evidence="3"/>
<name>A4C4K6_9GAMM</name>
<comment type="subcellular location">
    <subcellularLocation>
        <location evidence="2">Membrane</location>
        <topology evidence="2">Multi-pass membrane protein</topology>
    </subcellularLocation>
</comment>
<evidence type="ECO:0000256" key="7">
    <source>
        <dbReference type="ARBA" id="ARBA00022741"/>
    </source>
</evidence>
<dbReference type="CDD" id="cd00075">
    <property type="entry name" value="HATPase"/>
    <property type="match status" value="1"/>
</dbReference>
<evidence type="ECO:0000313" key="16">
    <source>
        <dbReference type="Proteomes" id="UP000006201"/>
    </source>
</evidence>
<evidence type="ECO:0000256" key="8">
    <source>
        <dbReference type="ARBA" id="ARBA00022777"/>
    </source>
</evidence>
<dbReference type="SUPFAM" id="SSF55874">
    <property type="entry name" value="ATPase domain of HSP90 chaperone/DNA topoisomerase II/histidine kinase"/>
    <property type="match status" value="1"/>
</dbReference>
<keyword evidence="7" id="KW-0547">Nucleotide-binding</keyword>
<dbReference type="GO" id="GO:0005886">
    <property type="term" value="C:plasma membrane"/>
    <property type="evidence" value="ECO:0007669"/>
    <property type="project" value="TreeGrafter"/>
</dbReference>
<dbReference type="CDD" id="cd00082">
    <property type="entry name" value="HisKA"/>
    <property type="match status" value="1"/>
</dbReference>
<evidence type="ECO:0000259" key="14">
    <source>
        <dbReference type="PROSITE" id="PS50109"/>
    </source>
</evidence>
<feature type="domain" description="Histidine kinase" evidence="14">
    <location>
        <begin position="224"/>
        <end position="437"/>
    </location>
</feature>
<dbReference type="PANTHER" id="PTHR45436">
    <property type="entry name" value="SENSOR HISTIDINE KINASE YKOH"/>
    <property type="match status" value="1"/>
</dbReference>
<dbReference type="GO" id="GO:0005524">
    <property type="term" value="F:ATP binding"/>
    <property type="evidence" value="ECO:0007669"/>
    <property type="project" value="UniProtKB-KW"/>
</dbReference>
<keyword evidence="6 13" id="KW-0812">Transmembrane</keyword>
<evidence type="ECO:0000256" key="6">
    <source>
        <dbReference type="ARBA" id="ARBA00022692"/>
    </source>
</evidence>
<gene>
    <name evidence="15" type="ORF">PTD2_02926</name>
</gene>
<comment type="catalytic activity">
    <reaction evidence="1">
        <text>ATP + protein L-histidine = ADP + protein N-phospho-L-histidine.</text>
        <dbReference type="EC" id="2.7.13.3"/>
    </reaction>
</comment>
<evidence type="ECO:0000256" key="11">
    <source>
        <dbReference type="ARBA" id="ARBA00023012"/>
    </source>
</evidence>
<accession>A4C4K6</accession>
<dbReference type="STRING" id="87626.PTD2_02926"/>
<protein>
    <recommendedName>
        <fullName evidence="3">histidine kinase</fullName>
        <ecNumber evidence="3">2.7.13.3</ecNumber>
    </recommendedName>
</protein>
<evidence type="ECO:0000256" key="4">
    <source>
        <dbReference type="ARBA" id="ARBA00022553"/>
    </source>
</evidence>
<dbReference type="PROSITE" id="PS50109">
    <property type="entry name" value="HIS_KIN"/>
    <property type="match status" value="1"/>
</dbReference>
<organism evidence="15 16">
    <name type="scientific">Pseudoalteromonas tunicata D2</name>
    <dbReference type="NCBI Taxonomy" id="87626"/>
    <lineage>
        <taxon>Bacteria</taxon>
        <taxon>Pseudomonadati</taxon>
        <taxon>Pseudomonadota</taxon>
        <taxon>Gammaproteobacteria</taxon>
        <taxon>Alteromonadales</taxon>
        <taxon>Pseudoalteromonadaceae</taxon>
        <taxon>Pseudoalteromonas</taxon>
    </lineage>
</organism>
<keyword evidence="5" id="KW-0808">Transferase</keyword>
<feature type="transmembrane region" description="Helical" evidence="13">
    <location>
        <begin position="6"/>
        <end position="24"/>
    </location>
</feature>
<keyword evidence="4" id="KW-0597">Phosphoprotein</keyword>
<dbReference type="HOGENOM" id="CLU_000445_89_37_6"/>
<dbReference type="Gene3D" id="3.30.565.10">
    <property type="entry name" value="Histidine kinase-like ATPase, C-terminal domain"/>
    <property type="match status" value="1"/>
</dbReference>
<dbReference type="SMART" id="SM00388">
    <property type="entry name" value="HisKA"/>
    <property type="match status" value="1"/>
</dbReference>
<dbReference type="PANTHER" id="PTHR45436:SF14">
    <property type="entry name" value="SENSOR PROTEIN QSEC"/>
    <property type="match status" value="1"/>
</dbReference>
<dbReference type="EMBL" id="AAOH01000001">
    <property type="protein sequence ID" value="EAR30488.1"/>
    <property type="molecule type" value="Genomic_DNA"/>
</dbReference>
<dbReference type="InterPro" id="IPR003594">
    <property type="entry name" value="HATPase_dom"/>
</dbReference>
<dbReference type="GO" id="GO:0000155">
    <property type="term" value="F:phosphorelay sensor kinase activity"/>
    <property type="evidence" value="ECO:0007669"/>
    <property type="project" value="InterPro"/>
</dbReference>
<dbReference type="SMART" id="SM00387">
    <property type="entry name" value="HATPase_c"/>
    <property type="match status" value="1"/>
</dbReference>
<dbReference type="Pfam" id="PF00512">
    <property type="entry name" value="HisKA"/>
    <property type="match status" value="1"/>
</dbReference>
<sequence length="445" mass="49671">MSIRNYLLMIILSSIVLVCFGAAIEGYKSSMKQADALFDQELESIATVMVQLGSKSLAAEQNAIDPSIFTNYAIQVWQQEQLKLNLSPYQATTPIAKFIAGFDYANFAGQRWRTYSYPSEFGWILVAQPQKYRFELAESMTLAAVTPLIVSMPFLALLISFTVKQSLKPLKQLTETLNAKQADDLCAIEVPRQSIELIPVVNTLNHLLERVEGAYLREKHFASDAAHELRTPLSILKVSLHNLMAQTGPSSDNLAALDAGIERMSHIVEQILLLNRTHPDQFKRSFTVLALTPLVQEVVSDLYPQILEKDHEISFSGEDLKMRADAFTFKTLLQNLIGNAIKYTPDQGKISVTLQYDAHDIVLTVSDSGPGIAPSERDRIFDRFYRVGGDQHQSQVIGCGLGLSIVKHIADLYQAKIALAQSEWGGLAISLRFTQDIQFKEKTFV</sequence>
<dbReference type="Proteomes" id="UP000006201">
    <property type="component" value="Unassembled WGS sequence"/>
</dbReference>
<feature type="transmembrane region" description="Helical" evidence="13">
    <location>
        <begin position="140"/>
        <end position="163"/>
    </location>
</feature>
<dbReference type="InterPro" id="IPR036890">
    <property type="entry name" value="HATPase_C_sf"/>
</dbReference>
<evidence type="ECO:0000256" key="2">
    <source>
        <dbReference type="ARBA" id="ARBA00004141"/>
    </source>
</evidence>
<keyword evidence="8 15" id="KW-0418">Kinase</keyword>
<dbReference type="InterPro" id="IPR005467">
    <property type="entry name" value="His_kinase_dom"/>
</dbReference>
<dbReference type="InterPro" id="IPR050428">
    <property type="entry name" value="TCS_sensor_his_kinase"/>
</dbReference>